<dbReference type="PANTHER" id="PTHR47515:SF2">
    <property type="entry name" value="INTEGRASE CORE DOMAIN PROTEIN"/>
    <property type="match status" value="1"/>
</dbReference>
<dbReference type="PROSITE" id="PS50994">
    <property type="entry name" value="INTEGRASE"/>
    <property type="match status" value="1"/>
</dbReference>
<protein>
    <recommendedName>
        <fullName evidence="1">Integrase catalytic domain-containing protein</fullName>
    </recommendedName>
</protein>
<dbReference type="Proteomes" id="UP000176609">
    <property type="component" value="Unassembled WGS sequence"/>
</dbReference>
<evidence type="ECO:0000259" key="1">
    <source>
        <dbReference type="PROSITE" id="PS50994"/>
    </source>
</evidence>
<dbReference type="GO" id="GO:0003676">
    <property type="term" value="F:nucleic acid binding"/>
    <property type="evidence" value="ECO:0007669"/>
    <property type="project" value="InterPro"/>
</dbReference>
<comment type="caution">
    <text evidence="2">The sequence shown here is derived from an EMBL/GenBank/DDBJ whole genome shotgun (WGS) entry which is preliminary data.</text>
</comment>
<accession>A0A1F6AMY8</accession>
<dbReference type="Gene3D" id="3.30.420.10">
    <property type="entry name" value="Ribonuclease H-like superfamily/Ribonuclease H"/>
    <property type="match status" value="1"/>
</dbReference>
<dbReference type="GO" id="GO:0015074">
    <property type="term" value="P:DNA integration"/>
    <property type="evidence" value="ECO:0007669"/>
    <property type="project" value="InterPro"/>
</dbReference>
<organism evidence="2 3">
    <name type="scientific">Candidatus Gottesmanbacteria bacterium RIFCSPLOWO2_01_FULL_39_12b</name>
    <dbReference type="NCBI Taxonomy" id="1798388"/>
    <lineage>
        <taxon>Bacteria</taxon>
        <taxon>Candidatus Gottesmaniibacteriota</taxon>
    </lineage>
</organism>
<reference evidence="2 3" key="1">
    <citation type="journal article" date="2016" name="Nat. Commun.">
        <title>Thousands of microbial genomes shed light on interconnected biogeochemical processes in an aquifer system.</title>
        <authorList>
            <person name="Anantharaman K."/>
            <person name="Brown C.T."/>
            <person name="Hug L.A."/>
            <person name="Sharon I."/>
            <person name="Castelle C.J."/>
            <person name="Probst A.J."/>
            <person name="Thomas B.C."/>
            <person name="Singh A."/>
            <person name="Wilkins M.J."/>
            <person name="Karaoz U."/>
            <person name="Brodie E.L."/>
            <person name="Williams K.H."/>
            <person name="Hubbard S.S."/>
            <person name="Banfield J.F."/>
        </authorList>
    </citation>
    <scope>NUCLEOTIDE SEQUENCE [LARGE SCALE GENOMIC DNA]</scope>
</reference>
<name>A0A1F6AMY8_9BACT</name>
<evidence type="ECO:0000313" key="3">
    <source>
        <dbReference type="Proteomes" id="UP000176609"/>
    </source>
</evidence>
<feature type="domain" description="Integrase catalytic" evidence="1">
    <location>
        <begin position="178"/>
        <end position="344"/>
    </location>
</feature>
<proteinExistence type="predicted"/>
<dbReference type="InterPro" id="IPR012337">
    <property type="entry name" value="RNaseH-like_sf"/>
</dbReference>
<dbReference type="InterPro" id="IPR036397">
    <property type="entry name" value="RNaseH_sf"/>
</dbReference>
<evidence type="ECO:0000313" key="2">
    <source>
        <dbReference type="EMBL" id="OGG26070.1"/>
    </source>
</evidence>
<gene>
    <name evidence="2" type="ORF">A2960_05960</name>
</gene>
<dbReference type="Pfam" id="PF13683">
    <property type="entry name" value="rve_3"/>
    <property type="match status" value="1"/>
</dbReference>
<sequence>MSINPHWRELLNKQINNPYFGTGFTLPPWTGENLRQEAKRYSPSVRKRLEWIIFYQTKDKNGALTSRHFGISTKTFFKFRKRFTLGGLKGLDDYSKRPISTRSWEITSRQEARIRNLRKKYIRIGKMKLAKYYQLEYGDVISSWKIQRVIEKYQLYYHPLNTAKKRRNYAKGQIKKRISQAPVSTTLASLFHVDTIVFYWNNTYRYILTAIDDLTRVAYARMYEHHSSKDATDFLKRLKYLLSGNPIQAIHTDNGSEFAKYFKKACTDMGIDRYFSRVRMPKDNAMLERFNRTLQEEFIEVYDTSTTTEEFNQLLTEWLIEYNFKRPHQSLSYLTPMEYADTIPKPLPMNPSSTINCSSFWIVKYVHSVSFFGVKLLSQCVARTTRSFPSRINTTAKYSLPIFL</sequence>
<dbReference type="AlphaFoldDB" id="A0A1F6AMY8"/>
<dbReference type="PANTHER" id="PTHR47515">
    <property type="entry name" value="LOW CALCIUM RESPONSE LOCUS PROTEIN T"/>
    <property type="match status" value="1"/>
</dbReference>
<dbReference type="InterPro" id="IPR001584">
    <property type="entry name" value="Integrase_cat-core"/>
</dbReference>
<dbReference type="EMBL" id="MFJR01000014">
    <property type="protein sequence ID" value="OGG26070.1"/>
    <property type="molecule type" value="Genomic_DNA"/>
</dbReference>
<dbReference type="SUPFAM" id="SSF53098">
    <property type="entry name" value="Ribonuclease H-like"/>
    <property type="match status" value="1"/>
</dbReference>